<dbReference type="Pfam" id="PF13359">
    <property type="entry name" value="DDE_Tnp_4"/>
    <property type="match status" value="1"/>
</dbReference>
<feature type="domain" description="DDE Tnp4" evidence="3">
    <location>
        <begin position="296"/>
        <end position="455"/>
    </location>
</feature>
<sequence length="470" mass="52154">MGYEKKVVVGRRRLVRQTYTPQPKKMRRSTGAKTGLCSDAGQITDVGAQACPDLAPDDMVEEPKSDEVATAVVSAFPVDMHFSSMQIVPDMAEEAILDQVLIPTMATAETAEEMTEDELTPAVAAPEMADDGIPDEAAPAMEQSPEVRTASTQWEDQNNEHSYCQRGLGTLSNKQQLSAATLGEDDCVFYTGLGKTHFQNLVTAVKVESRKLFTVLPYEDQLLLTLMRLRLGLLYGHLARIFQISVGSVCNIFRHVLSVLCTIMEKVVTWLPRSIIRNSMPKSFIDNGYDTTTCIVDCSEINLQRPKKLMPRAQTYSSYKAHNTVKFLIAIAPDGYIMYVSPAYGGRASDKYITKDCKLEDHLGPGDEVMADRGFTLTTSMIIQGVKLNVPAFTKGKSQLSEEEVTRTRRIASVRIHVERAINRIKTYRIFKQALPIKSKKTISDMILVCAGLCNLKGPLIATRREPTTE</sequence>
<evidence type="ECO:0000256" key="2">
    <source>
        <dbReference type="ARBA" id="ARBA00022723"/>
    </source>
</evidence>
<evidence type="ECO:0000313" key="6">
    <source>
        <dbReference type="Proteomes" id="UP001321473"/>
    </source>
</evidence>
<dbReference type="InterPro" id="IPR027805">
    <property type="entry name" value="Transposase_HTH_dom"/>
</dbReference>
<evidence type="ECO:0000259" key="3">
    <source>
        <dbReference type="Pfam" id="PF13359"/>
    </source>
</evidence>
<dbReference type="InterPro" id="IPR027806">
    <property type="entry name" value="HARBI1_dom"/>
</dbReference>
<proteinExistence type="predicted"/>
<protein>
    <recommendedName>
        <fullName evidence="7">Dde superfamily endonuclease</fullName>
    </recommendedName>
</protein>
<dbReference type="Proteomes" id="UP001321473">
    <property type="component" value="Unassembled WGS sequence"/>
</dbReference>
<comment type="caution">
    <text evidence="5">The sequence shown here is derived from an EMBL/GenBank/DDBJ whole genome shotgun (WGS) entry which is preliminary data.</text>
</comment>
<name>A0AAQ4E883_AMBAM</name>
<keyword evidence="6" id="KW-1185">Reference proteome</keyword>
<organism evidence="5 6">
    <name type="scientific">Amblyomma americanum</name>
    <name type="common">Lone star tick</name>
    <dbReference type="NCBI Taxonomy" id="6943"/>
    <lineage>
        <taxon>Eukaryota</taxon>
        <taxon>Metazoa</taxon>
        <taxon>Ecdysozoa</taxon>
        <taxon>Arthropoda</taxon>
        <taxon>Chelicerata</taxon>
        <taxon>Arachnida</taxon>
        <taxon>Acari</taxon>
        <taxon>Parasitiformes</taxon>
        <taxon>Ixodida</taxon>
        <taxon>Ixodoidea</taxon>
        <taxon>Ixodidae</taxon>
        <taxon>Amblyomminae</taxon>
        <taxon>Amblyomma</taxon>
    </lineage>
</organism>
<comment type="cofactor">
    <cofactor evidence="1">
        <name>a divalent metal cation</name>
        <dbReference type="ChEBI" id="CHEBI:60240"/>
    </cofactor>
</comment>
<dbReference type="Pfam" id="PF13613">
    <property type="entry name" value="HTH_Tnp_4"/>
    <property type="match status" value="1"/>
</dbReference>
<evidence type="ECO:0000313" key="5">
    <source>
        <dbReference type="EMBL" id="KAK8770949.1"/>
    </source>
</evidence>
<dbReference type="PANTHER" id="PTHR23080">
    <property type="entry name" value="THAP DOMAIN PROTEIN"/>
    <property type="match status" value="1"/>
</dbReference>
<dbReference type="AlphaFoldDB" id="A0AAQ4E883"/>
<reference evidence="5 6" key="1">
    <citation type="journal article" date="2023" name="Arcadia Sci">
        <title>De novo assembly of a long-read Amblyomma americanum tick genome.</title>
        <authorList>
            <person name="Chou S."/>
            <person name="Poskanzer K.E."/>
            <person name="Rollins M."/>
            <person name="Thuy-Boun P.S."/>
        </authorList>
    </citation>
    <scope>NUCLEOTIDE SEQUENCE [LARGE SCALE GENOMIC DNA]</scope>
    <source>
        <strain evidence="5">F_SG_1</strain>
        <tissue evidence="5">Salivary glands</tissue>
    </source>
</reference>
<evidence type="ECO:0008006" key="7">
    <source>
        <dbReference type="Google" id="ProtNLM"/>
    </source>
</evidence>
<evidence type="ECO:0000256" key="1">
    <source>
        <dbReference type="ARBA" id="ARBA00001968"/>
    </source>
</evidence>
<keyword evidence="2" id="KW-0479">Metal-binding</keyword>
<dbReference type="PANTHER" id="PTHR23080:SF143">
    <property type="entry name" value="SI:DKEY-56D12.4"/>
    <property type="match status" value="1"/>
</dbReference>
<dbReference type="GO" id="GO:0046872">
    <property type="term" value="F:metal ion binding"/>
    <property type="evidence" value="ECO:0007669"/>
    <property type="project" value="UniProtKB-KW"/>
</dbReference>
<gene>
    <name evidence="5" type="ORF">V5799_025807</name>
</gene>
<accession>A0AAQ4E883</accession>
<evidence type="ECO:0000259" key="4">
    <source>
        <dbReference type="Pfam" id="PF13613"/>
    </source>
</evidence>
<feature type="domain" description="Transposase Helix-turn-helix" evidence="4">
    <location>
        <begin position="216"/>
        <end position="263"/>
    </location>
</feature>
<dbReference type="EMBL" id="JARKHS020020341">
    <property type="protein sequence ID" value="KAK8770949.1"/>
    <property type="molecule type" value="Genomic_DNA"/>
</dbReference>